<accession>L0E2H8</accession>
<dbReference type="InterPro" id="IPR046735">
    <property type="entry name" value="PA2779-like"/>
</dbReference>
<organism evidence="3 4">
    <name type="scientific">Thioalkalivibrio nitratireducens (strain DSM 14787 / UNIQEM 213 / ALEN2)</name>
    <dbReference type="NCBI Taxonomy" id="1255043"/>
    <lineage>
        <taxon>Bacteria</taxon>
        <taxon>Pseudomonadati</taxon>
        <taxon>Pseudomonadota</taxon>
        <taxon>Gammaproteobacteria</taxon>
        <taxon>Chromatiales</taxon>
        <taxon>Ectothiorhodospiraceae</taxon>
        <taxon>Thioalkalivibrio</taxon>
    </lineage>
</organism>
<dbReference type="AlphaFoldDB" id="L0E2H8"/>
<feature type="chain" id="PRO_5003940622" description="PA2779 family protein" evidence="2">
    <location>
        <begin position="31"/>
        <end position="132"/>
    </location>
</feature>
<feature type="transmembrane region" description="Helical" evidence="1">
    <location>
        <begin position="106"/>
        <end position="128"/>
    </location>
</feature>
<keyword evidence="1" id="KW-1133">Transmembrane helix</keyword>
<evidence type="ECO:0000313" key="3">
    <source>
        <dbReference type="EMBL" id="AGA35400.1"/>
    </source>
</evidence>
<keyword evidence="2" id="KW-0732">Signal</keyword>
<dbReference type="HOGENOM" id="CLU_146041_0_1_6"/>
<feature type="signal peptide" evidence="2">
    <location>
        <begin position="1"/>
        <end position="30"/>
    </location>
</feature>
<dbReference type="STRING" id="1255043.TVNIR_3772"/>
<gene>
    <name evidence="3" type="ordered locus">TVNIR_3772</name>
</gene>
<dbReference type="NCBIfam" id="NF033919">
    <property type="entry name" value="PA2779_fam"/>
    <property type="match status" value="1"/>
</dbReference>
<dbReference type="eggNOG" id="ENOG5032Z0E">
    <property type="taxonomic scope" value="Bacteria"/>
</dbReference>
<reference evidence="3" key="1">
    <citation type="submission" date="2015-12" db="EMBL/GenBank/DDBJ databases">
        <authorList>
            <person name="Tikhonova T.V."/>
            <person name="Pavlov A.R."/>
            <person name="Beletsky A.V."/>
            <person name="Mardanov A.V."/>
            <person name="Sorokin D.Y."/>
            <person name="Ravin N.V."/>
            <person name="Popov V.O."/>
        </authorList>
    </citation>
    <scope>NUCLEOTIDE SEQUENCE</scope>
    <source>
        <strain evidence="3">DSM 14787</strain>
    </source>
</reference>
<dbReference type="KEGG" id="tni:TVNIR_3772"/>
<name>L0E2H8_THIND</name>
<proteinExistence type="predicted"/>
<dbReference type="PATRIC" id="fig|1255043.3.peg.3807"/>
<dbReference type="EMBL" id="CP003989">
    <property type="protein sequence ID" value="AGA35400.1"/>
    <property type="molecule type" value="Genomic_DNA"/>
</dbReference>
<dbReference type="RefSeq" id="WP_015260492.1">
    <property type="nucleotide sequence ID" value="NC_019902.2"/>
</dbReference>
<evidence type="ECO:0000256" key="2">
    <source>
        <dbReference type="SAM" id="SignalP"/>
    </source>
</evidence>
<dbReference type="Pfam" id="PF20332">
    <property type="entry name" value="DUF6627"/>
    <property type="match status" value="1"/>
</dbReference>
<protein>
    <recommendedName>
        <fullName evidence="5">PA2779 family protein</fullName>
    </recommendedName>
</protein>
<keyword evidence="1" id="KW-0472">Membrane</keyword>
<evidence type="ECO:0008006" key="5">
    <source>
        <dbReference type="Google" id="ProtNLM"/>
    </source>
</evidence>
<evidence type="ECO:0000256" key="1">
    <source>
        <dbReference type="SAM" id="Phobius"/>
    </source>
</evidence>
<keyword evidence="4" id="KW-1185">Reference proteome</keyword>
<evidence type="ECO:0000313" key="4">
    <source>
        <dbReference type="Proteomes" id="UP000010809"/>
    </source>
</evidence>
<dbReference type="Proteomes" id="UP000010809">
    <property type="component" value="Chromosome"/>
</dbReference>
<sequence>MTTPGRWCSRLLVLCCTLFLTSLPATPVLAGMLDTDALIAAAGAESARAALVQRLDSQELGSALARLGVDPADARARVARLTDAEAAELHARLDAIPVGAGALETVLIVLLVFVITDALGITDVFSFVRPAR</sequence>
<dbReference type="OrthoDB" id="6401969at2"/>
<keyword evidence="1" id="KW-0812">Transmembrane</keyword>